<dbReference type="InterPro" id="IPR021533">
    <property type="entry name" value="PepSY-like"/>
</dbReference>
<dbReference type="Gene3D" id="3.10.450.360">
    <property type="match status" value="1"/>
</dbReference>
<evidence type="ECO:0000313" key="3">
    <source>
        <dbReference type="EMBL" id="SFZ94219.1"/>
    </source>
</evidence>
<feature type="domain" description="Putative beta-lactamase-inhibitor-like PepSY-like" evidence="2">
    <location>
        <begin position="57"/>
        <end position="140"/>
    </location>
</feature>
<feature type="chain" id="PRO_5013040957" evidence="1">
    <location>
        <begin position="19"/>
        <end position="151"/>
    </location>
</feature>
<proteinExistence type="predicted"/>
<keyword evidence="1" id="KW-0732">Signal</keyword>
<dbReference type="AlphaFoldDB" id="A0A1K2IR74"/>
<protein>
    <submittedName>
        <fullName evidence="3">Putative beta-lactamase-inhibitor-like, PepSY-like</fullName>
    </submittedName>
</protein>
<evidence type="ECO:0000313" key="4">
    <source>
        <dbReference type="Proteomes" id="UP000182544"/>
    </source>
</evidence>
<reference evidence="3 4" key="1">
    <citation type="submission" date="2016-10" db="EMBL/GenBank/DDBJ databases">
        <authorList>
            <person name="de Groot N.N."/>
        </authorList>
    </citation>
    <scope>NUCLEOTIDE SEQUENCE [LARGE SCALE GENOMIC DNA]</scope>
    <source>
        <strain evidence="3 4">DSM 18180</strain>
    </source>
</reference>
<organism evidence="3 4">
    <name type="scientific">Flaviramulus basaltis</name>
    <dbReference type="NCBI Taxonomy" id="369401"/>
    <lineage>
        <taxon>Bacteria</taxon>
        <taxon>Pseudomonadati</taxon>
        <taxon>Bacteroidota</taxon>
        <taxon>Flavobacteriia</taxon>
        <taxon>Flavobacteriales</taxon>
        <taxon>Flavobacteriaceae</taxon>
        <taxon>Flaviramulus</taxon>
    </lineage>
</organism>
<gene>
    <name evidence="3" type="ORF">SAMN05428642_1048</name>
</gene>
<dbReference type="OrthoDB" id="1121502at2"/>
<evidence type="ECO:0000259" key="2">
    <source>
        <dbReference type="Pfam" id="PF11396"/>
    </source>
</evidence>
<accession>A0A1K2IR74</accession>
<name>A0A1K2IR74_9FLAO</name>
<keyword evidence="4" id="KW-1185">Reference proteome</keyword>
<dbReference type="Pfam" id="PF11396">
    <property type="entry name" value="PepSY_like"/>
    <property type="match status" value="1"/>
</dbReference>
<dbReference type="RefSeq" id="WP_072403203.1">
    <property type="nucleotide sequence ID" value="NZ_FPKV01000004.1"/>
</dbReference>
<dbReference type="Proteomes" id="UP000182544">
    <property type="component" value="Unassembled WGS sequence"/>
</dbReference>
<feature type="signal peptide" evidence="1">
    <location>
        <begin position="1"/>
        <end position="18"/>
    </location>
</feature>
<evidence type="ECO:0000256" key="1">
    <source>
        <dbReference type="SAM" id="SignalP"/>
    </source>
</evidence>
<dbReference type="STRING" id="369401.SAMN05428642_1048"/>
<sequence>MKLLKIVLGTFLVFTVFAFTATENKAPQKVKDAFSKKFPTVKKVKWEKENVTKWEAEFKMDKVKYSANFLEDGTWKETEHEIDEKEIPEKVKSAIMTNFLDYIMEEAEISETQNGIVYEFEMEKGEIEIEVAIDVNGKILSQELKKENDKD</sequence>
<dbReference type="EMBL" id="FPKV01000004">
    <property type="protein sequence ID" value="SFZ94219.1"/>
    <property type="molecule type" value="Genomic_DNA"/>
</dbReference>
<dbReference type="SUPFAM" id="SSF160574">
    <property type="entry name" value="BT0923-like"/>
    <property type="match status" value="1"/>
</dbReference>